<dbReference type="OrthoDB" id="1887717at2759"/>
<dbReference type="PANTHER" id="PTHR31374:SF228">
    <property type="entry name" value="SAUR FAMILY PROTEIN"/>
    <property type="match status" value="1"/>
</dbReference>
<gene>
    <name evidence="2" type="ORF">SI8410_04005845</name>
</gene>
<evidence type="ECO:0000313" key="2">
    <source>
        <dbReference type="EMBL" id="CAA7395184.1"/>
    </source>
</evidence>
<comment type="similarity">
    <text evidence="1">Belongs to the ARG7 family.</text>
</comment>
<dbReference type="PANTHER" id="PTHR31374">
    <property type="entry name" value="AUXIN-INDUCED PROTEIN-LIKE-RELATED"/>
    <property type="match status" value="1"/>
</dbReference>
<dbReference type="AlphaFoldDB" id="A0A7I8KD83"/>
<dbReference type="Proteomes" id="UP000663760">
    <property type="component" value="Chromosome 4"/>
</dbReference>
<dbReference type="Pfam" id="PF02519">
    <property type="entry name" value="Auxin_inducible"/>
    <property type="match status" value="1"/>
</dbReference>
<evidence type="ECO:0000313" key="3">
    <source>
        <dbReference type="Proteomes" id="UP000663760"/>
    </source>
</evidence>
<organism evidence="2 3">
    <name type="scientific">Spirodela intermedia</name>
    <name type="common">Intermediate duckweed</name>
    <dbReference type="NCBI Taxonomy" id="51605"/>
    <lineage>
        <taxon>Eukaryota</taxon>
        <taxon>Viridiplantae</taxon>
        <taxon>Streptophyta</taxon>
        <taxon>Embryophyta</taxon>
        <taxon>Tracheophyta</taxon>
        <taxon>Spermatophyta</taxon>
        <taxon>Magnoliopsida</taxon>
        <taxon>Liliopsida</taxon>
        <taxon>Araceae</taxon>
        <taxon>Lemnoideae</taxon>
        <taxon>Spirodela</taxon>
    </lineage>
</organism>
<name>A0A7I8KD83_SPIIN</name>
<keyword evidence="3" id="KW-1185">Reference proteome</keyword>
<sequence>MRRETEEKKGEKVKRGWLVVTVGLDDGTGGGAAAATLPRFAIPISYMRHPLFMGLLEAAQDVYGYPSAGPLKLPCSVDDFIHLRRLIERGPPISGNHRCPRRRSFSLNTC</sequence>
<evidence type="ECO:0000256" key="1">
    <source>
        <dbReference type="ARBA" id="ARBA00006974"/>
    </source>
</evidence>
<dbReference type="EMBL" id="LR746267">
    <property type="protein sequence ID" value="CAA7395184.1"/>
    <property type="molecule type" value="Genomic_DNA"/>
</dbReference>
<accession>A0A7I8KD83</accession>
<dbReference type="GO" id="GO:0009733">
    <property type="term" value="P:response to auxin"/>
    <property type="evidence" value="ECO:0007669"/>
    <property type="project" value="InterPro"/>
</dbReference>
<reference evidence="2" key="1">
    <citation type="submission" date="2020-02" db="EMBL/GenBank/DDBJ databases">
        <authorList>
            <person name="Scholz U."/>
            <person name="Mascher M."/>
            <person name="Fiebig A."/>
        </authorList>
    </citation>
    <scope>NUCLEOTIDE SEQUENCE</scope>
</reference>
<dbReference type="InterPro" id="IPR003676">
    <property type="entry name" value="SAUR_fam"/>
</dbReference>
<proteinExistence type="inferred from homology"/>
<protein>
    <submittedName>
        <fullName evidence="2">Uncharacterized protein</fullName>
    </submittedName>
</protein>